<evidence type="ECO:0000313" key="3">
    <source>
        <dbReference type="Proteomes" id="UP000275408"/>
    </source>
</evidence>
<evidence type="ECO:0000259" key="1">
    <source>
        <dbReference type="Pfam" id="PF20266"/>
    </source>
</evidence>
<dbReference type="Proteomes" id="UP000275408">
    <property type="component" value="Unassembled WGS sequence"/>
</dbReference>
<proteinExistence type="predicted"/>
<gene>
    <name evidence="2" type="ORF">pdam_00004689</name>
</gene>
<dbReference type="Gene3D" id="3.30.460.90">
    <property type="match status" value="1"/>
</dbReference>
<dbReference type="OrthoDB" id="5954937at2759"/>
<dbReference type="Gene3D" id="1.10.1410.40">
    <property type="match status" value="1"/>
</dbReference>
<dbReference type="AlphaFoldDB" id="A0A3M6UCM7"/>
<name>A0A3M6UCM7_POCDA</name>
<comment type="caution">
    <text evidence="2">The sequence shown here is derived from an EMBL/GenBank/DDBJ whole genome shotgun (WGS) entry which is preliminary data.</text>
</comment>
<dbReference type="EMBL" id="RCHS01001807">
    <property type="protein sequence ID" value="RMX51309.1"/>
    <property type="molecule type" value="Genomic_DNA"/>
</dbReference>
<dbReference type="InterPro" id="IPR046906">
    <property type="entry name" value="Mab-21_HhH/H2TH-like"/>
</dbReference>
<accession>A0A3M6UCM7</accession>
<dbReference type="OMA" id="KEDSHWT"/>
<evidence type="ECO:0000313" key="2">
    <source>
        <dbReference type="EMBL" id="RMX51309.1"/>
    </source>
</evidence>
<sequence>MASKEESELQSEVYPLNVRIPDWPYEKWGFADNTKEHTDTKASSVHKIPVSVGPVLNSFLQSFPHQLDIHNERRSSQILHEITTTLKDSLDELGKSYKCFEKCQLVQAGSVAEKTKIEAPDEFDFLIVMEYFANTEFFQTVVRKDSVRIFVKDPAVVGLLPSECLVRSGTIDVLDFSLRSKFMEMFIKIFDSRLPPGWKRVTTGSETLCWSGIATTMHLTCDKVSLDVDIDLCLCVPIRADDFKGALSIPDDASPYFTDYFTVQALLFRYITSIVEQSPLKLYAILGKEDNAFQAISTRITAPYLELSYFQSRPPKDGRIKAYCIAKCILSAFLPKLSKIFGCKRCCHRLVRSYHLKNILLFMFKNYKEDSHWTDSMVPVRVLEIFFILQECMISDDESSYDAAISMHCFPGTLYIENVTNLSPFYHSEQGDKFFFTPDSHKPRYELSSLPIFESHLLTGNDEADNLLREWFEKLNKKPWNSRQLLLDLIDFLNTLNKIAL</sequence>
<dbReference type="Pfam" id="PF20266">
    <property type="entry name" value="Mab-21_C"/>
    <property type="match status" value="1"/>
</dbReference>
<reference evidence="2 3" key="1">
    <citation type="journal article" date="2018" name="Sci. Rep.">
        <title>Comparative analysis of the Pocillopora damicornis genome highlights role of immune system in coral evolution.</title>
        <authorList>
            <person name="Cunning R."/>
            <person name="Bay R.A."/>
            <person name="Gillette P."/>
            <person name="Baker A.C."/>
            <person name="Traylor-Knowles N."/>
        </authorList>
    </citation>
    <scope>NUCLEOTIDE SEQUENCE [LARGE SCALE GENOMIC DNA]</scope>
    <source>
        <strain evidence="2">RSMAS</strain>
        <tissue evidence="2">Whole animal</tissue>
    </source>
</reference>
<keyword evidence="3" id="KW-1185">Reference proteome</keyword>
<protein>
    <recommendedName>
        <fullName evidence="1">Mab-21-like HhH/H2TH-like domain-containing protein</fullName>
    </recommendedName>
</protein>
<feature type="domain" description="Mab-21-like HhH/H2TH-like" evidence="1">
    <location>
        <begin position="349"/>
        <end position="393"/>
    </location>
</feature>
<organism evidence="2 3">
    <name type="scientific">Pocillopora damicornis</name>
    <name type="common">Cauliflower coral</name>
    <name type="synonym">Millepora damicornis</name>
    <dbReference type="NCBI Taxonomy" id="46731"/>
    <lineage>
        <taxon>Eukaryota</taxon>
        <taxon>Metazoa</taxon>
        <taxon>Cnidaria</taxon>
        <taxon>Anthozoa</taxon>
        <taxon>Hexacorallia</taxon>
        <taxon>Scleractinia</taxon>
        <taxon>Astrocoeniina</taxon>
        <taxon>Pocilloporidae</taxon>
        <taxon>Pocillopora</taxon>
    </lineage>
</organism>